<evidence type="ECO:0000256" key="1">
    <source>
        <dbReference type="SAM" id="MobiDB-lite"/>
    </source>
</evidence>
<feature type="transmembrane region" description="Helical" evidence="2">
    <location>
        <begin position="136"/>
        <end position="154"/>
    </location>
</feature>
<feature type="compositionally biased region" description="Pro residues" evidence="1">
    <location>
        <begin position="402"/>
        <end position="411"/>
    </location>
</feature>
<feature type="region of interest" description="Disordered" evidence="1">
    <location>
        <begin position="402"/>
        <end position="424"/>
    </location>
</feature>
<protein>
    <submittedName>
        <fullName evidence="3">Low temperature requirement protein A</fullName>
    </submittedName>
</protein>
<keyword evidence="2" id="KW-1133">Transmembrane helix</keyword>
<feature type="transmembrane region" description="Helical" evidence="2">
    <location>
        <begin position="105"/>
        <end position="124"/>
    </location>
</feature>
<feature type="transmembrane region" description="Helical" evidence="2">
    <location>
        <begin position="328"/>
        <end position="349"/>
    </location>
</feature>
<name>A0ABN2CRJ9_9ACTN</name>
<feature type="transmembrane region" description="Helical" evidence="2">
    <location>
        <begin position="166"/>
        <end position="185"/>
    </location>
</feature>
<feature type="transmembrane region" description="Helical" evidence="2">
    <location>
        <begin position="258"/>
        <end position="276"/>
    </location>
</feature>
<evidence type="ECO:0000256" key="2">
    <source>
        <dbReference type="SAM" id="Phobius"/>
    </source>
</evidence>
<accession>A0ABN2CRJ9</accession>
<keyword evidence="4" id="KW-1185">Reference proteome</keyword>
<keyword evidence="2" id="KW-0812">Transmembrane</keyword>
<reference evidence="3 4" key="1">
    <citation type="journal article" date="2019" name="Int. J. Syst. Evol. Microbiol.">
        <title>The Global Catalogue of Microorganisms (GCM) 10K type strain sequencing project: providing services to taxonomists for standard genome sequencing and annotation.</title>
        <authorList>
            <consortium name="The Broad Institute Genomics Platform"/>
            <consortium name="The Broad Institute Genome Sequencing Center for Infectious Disease"/>
            <person name="Wu L."/>
            <person name="Ma J."/>
        </authorList>
    </citation>
    <scope>NUCLEOTIDE SEQUENCE [LARGE SCALE GENOMIC DNA]</scope>
    <source>
        <strain evidence="3 4">JCM 15572</strain>
    </source>
</reference>
<feature type="transmembrane region" description="Helical" evidence="2">
    <location>
        <begin position="72"/>
        <end position="90"/>
    </location>
</feature>
<dbReference type="PANTHER" id="PTHR36840:SF1">
    <property type="entry name" value="BLL5714 PROTEIN"/>
    <property type="match status" value="1"/>
</dbReference>
<feature type="compositionally biased region" description="Low complexity" evidence="1">
    <location>
        <begin position="412"/>
        <end position="424"/>
    </location>
</feature>
<dbReference type="EMBL" id="BAAAPH010000005">
    <property type="protein sequence ID" value="GAA1563139.1"/>
    <property type="molecule type" value="Genomic_DNA"/>
</dbReference>
<sequence length="424" mass="46780">MPQTGLGGWGAFSLAGMSEVVTRARLVPMRPRDPDEPGRVASSLELFFDLVFVVAVSVAASQLHHALSEKHVGSGLLSFAMVFFAIWWAWMNFTWFATSFATDDWLYRLLTIVQMSGVLVLAAGIERVFTEKDFRVVVLAYVVMRVAMIAQWLRASHSAGESRRATLFYAGGIATAQVLWLVFLVLPESIQLAAWVVFVLFEIAVPVVAERRGMTPWHPHHITERYSLFTLILLGESLLASANAIIEAVHDHEALGPLIALSVLTLVVTAALWWIYFWPPHHTAITSLWRSLRYGYVHYFVFAAAGAFSAGIEVEIDVITHHTELSDLAASYTVTVPIAIFVLGIWWIALRDNADRVVNLVVPLGAVLVLLDPLIPVPFALTALFMALVVATLVIRPPITRPPITDPPTTGPPITGRPITRPTH</sequence>
<evidence type="ECO:0000313" key="3">
    <source>
        <dbReference type="EMBL" id="GAA1563139.1"/>
    </source>
</evidence>
<feature type="transmembrane region" description="Helical" evidence="2">
    <location>
        <begin position="192"/>
        <end position="209"/>
    </location>
</feature>
<gene>
    <name evidence="3" type="ORF">GCM10009804_19780</name>
</gene>
<dbReference type="InterPro" id="IPR010640">
    <property type="entry name" value="Low_temperature_requirement_A"/>
</dbReference>
<keyword evidence="2" id="KW-0472">Membrane</keyword>
<organism evidence="3 4">
    <name type="scientific">Kribbella hippodromi</name>
    <dbReference type="NCBI Taxonomy" id="434347"/>
    <lineage>
        <taxon>Bacteria</taxon>
        <taxon>Bacillati</taxon>
        <taxon>Actinomycetota</taxon>
        <taxon>Actinomycetes</taxon>
        <taxon>Propionibacteriales</taxon>
        <taxon>Kribbellaceae</taxon>
        <taxon>Kribbella</taxon>
    </lineage>
</organism>
<evidence type="ECO:0000313" key="4">
    <source>
        <dbReference type="Proteomes" id="UP001501705"/>
    </source>
</evidence>
<comment type="caution">
    <text evidence="3">The sequence shown here is derived from an EMBL/GenBank/DDBJ whole genome shotgun (WGS) entry which is preliminary data.</text>
</comment>
<feature type="transmembrane region" description="Helical" evidence="2">
    <location>
        <begin position="296"/>
        <end position="316"/>
    </location>
</feature>
<dbReference type="Proteomes" id="UP001501705">
    <property type="component" value="Unassembled WGS sequence"/>
</dbReference>
<dbReference type="Pfam" id="PF06772">
    <property type="entry name" value="LtrA"/>
    <property type="match status" value="1"/>
</dbReference>
<dbReference type="PANTHER" id="PTHR36840">
    <property type="entry name" value="BLL5714 PROTEIN"/>
    <property type="match status" value="1"/>
</dbReference>
<proteinExistence type="predicted"/>
<feature type="transmembrane region" description="Helical" evidence="2">
    <location>
        <begin position="40"/>
        <end position="60"/>
    </location>
</feature>